<dbReference type="Pfam" id="PF06257">
    <property type="entry name" value="VEG"/>
    <property type="match status" value="1"/>
</dbReference>
<dbReference type="InterPro" id="IPR009366">
    <property type="entry name" value="Protein_Veg"/>
</dbReference>
<dbReference type="PANTHER" id="PTHR40026">
    <property type="entry name" value="PROTEIN VEG"/>
    <property type="match status" value="1"/>
</dbReference>
<dbReference type="OrthoDB" id="5469at2"/>
<dbReference type="Gene3D" id="2.30.30.100">
    <property type="match status" value="1"/>
</dbReference>
<keyword evidence="2" id="KW-1185">Reference proteome</keyword>
<evidence type="ECO:0008006" key="3">
    <source>
        <dbReference type="Google" id="ProtNLM"/>
    </source>
</evidence>
<dbReference type="eggNOG" id="COG4466">
    <property type="taxonomic scope" value="Bacteria"/>
</dbReference>
<proteinExistence type="predicted"/>
<dbReference type="STRING" id="649639.Bcell_0044"/>
<reference evidence="1" key="1">
    <citation type="submission" date="2010-12" db="EMBL/GenBank/DDBJ databases">
        <title>Complete sequence of Bacillus cellulosilyticus DSM 2522.</title>
        <authorList>
            <consortium name="US DOE Joint Genome Institute"/>
            <person name="Lucas S."/>
            <person name="Copeland A."/>
            <person name="Lapidus A."/>
            <person name="Cheng J.-F."/>
            <person name="Bruce D."/>
            <person name="Goodwin L."/>
            <person name="Pitluck S."/>
            <person name="Chertkov O."/>
            <person name="Detter J.C."/>
            <person name="Han C."/>
            <person name="Tapia R."/>
            <person name="Land M."/>
            <person name="Hauser L."/>
            <person name="Jeffries C."/>
            <person name="Kyrpides N."/>
            <person name="Ivanova N."/>
            <person name="Mikhailova N."/>
            <person name="Brumm P."/>
            <person name="Mead D."/>
            <person name="Woyke T."/>
        </authorList>
    </citation>
    <scope>NUCLEOTIDE SEQUENCE [LARGE SCALE GENOMIC DNA]</scope>
    <source>
        <strain evidence="1">DSM 2522</strain>
    </source>
</reference>
<dbReference type="EMBL" id="CP002394">
    <property type="protein sequence ID" value="ADU28336.1"/>
    <property type="molecule type" value="Genomic_DNA"/>
</dbReference>
<dbReference type="PANTHER" id="PTHR40026:SF1">
    <property type="entry name" value="PROTEIN VEG"/>
    <property type="match status" value="1"/>
</dbReference>
<evidence type="ECO:0000313" key="1">
    <source>
        <dbReference type="EMBL" id="ADU28336.1"/>
    </source>
</evidence>
<protein>
    <recommendedName>
        <fullName evidence="3">Veg protein</fullName>
    </recommendedName>
</protein>
<dbReference type="GO" id="GO:0006355">
    <property type="term" value="P:regulation of DNA-templated transcription"/>
    <property type="evidence" value="ECO:0007669"/>
    <property type="project" value="InterPro"/>
</dbReference>
<evidence type="ECO:0000313" key="2">
    <source>
        <dbReference type="Proteomes" id="UP000001401"/>
    </source>
</evidence>
<name>E6TRP2_EVAC2</name>
<sequence>MAKTLIEIKRSLDENVGKRITILANGGRRKTIERSGLLEGTYPSVFTIKLDQDEYAVERVSYSYTDILTETVKLSLADEVDVELEAAENA</sequence>
<dbReference type="HOGENOM" id="CLU_153735_1_0_9"/>
<gene>
    <name evidence="1" type="ordered locus">Bcell_0044</name>
</gene>
<dbReference type="Proteomes" id="UP000001401">
    <property type="component" value="Chromosome"/>
</dbReference>
<organism evidence="1 2">
    <name type="scientific">Evansella cellulosilytica (strain ATCC 21833 / DSM 2522 / FERM P-1141 / JCM 9156 / N-4)</name>
    <name type="common">Bacillus cellulosilyticus</name>
    <dbReference type="NCBI Taxonomy" id="649639"/>
    <lineage>
        <taxon>Bacteria</taxon>
        <taxon>Bacillati</taxon>
        <taxon>Bacillota</taxon>
        <taxon>Bacilli</taxon>
        <taxon>Bacillales</taxon>
        <taxon>Bacillaceae</taxon>
        <taxon>Evansella</taxon>
    </lineage>
</organism>
<accession>E6TRP2</accession>
<dbReference type="KEGG" id="bco:Bcell_0044"/>
<dbReference type="PIRSF" id="PIRSF037257">
    <property type="entry name" value="DUF1021"/>
    <property type="match status" value="1"/>
</dbReference>
<dbReference type="AlphaFoldDB" id="E6TRP2"/>
<dbReference type="RefSeq" id="WP_013486679.1">
    <property type="nucleotide sequence ID" value="NC_014829.1"/>
</dbReference>